<reference evidence="2" key="2">
    <citation type="submission" date="2023-01" db="EMBL/GenBank/DDBJ databases">
        <authorList>
            <person name="Sun Q."/>
            <person name="Evtushenko L."/>
        </authorList>
    </citation>
    <scope>NUCLEOTIDE SEQUENCE</scope>
    <source>
        <strain evidence="2">VKM Ac-1958</strain>
    </source>
</reference>
<organism evidence="2 3">
    <name type="scientific">Microbacterium keratanolyticum</name>
    <dbReference type="NCBI Taxonomy" id="67574"/>
    <lineage>
        <taxon>Bacteria</taxon>
        <taxon>Bacillati</taxon>
        <taxon>Actinomycetota</taxon>
        <taxon>Actinomycetes</taxon>
        <taxon>Micrococcales</taxon>
        <taxon>Microbacteriaceae</taxon>
        <taxon>Microbacterium</taxon>
    </lineage>
</organism>
<feature type="region of interest" description="Disordered" evidence="1">
    <location>
        <begin position="1"/>
        <end position="27"/>
    </location>
</feature>
<protein>
    <submittedName>
        <fullName evidence="2">Uncharacterized protein</fullName>
    </submittedName>
</protein>
<dbReference type="RefSeq" id="WP_204938418.1">
    <property type="nucleotide sequence ID" value="NZ_BAAAUM010000001.1"/>
</dbReference>
<comment type="caution">
    <text evidence="2">The sequence shown here is derived from an EMBL/GenBank/DDBJ whole genome shotgun (WGS) entry which is preliminary data.</text>
</comment>
<evidence type="ECO:0000256" key="1">
    <source>
        <dbReference type="SAM" id="MobiDB-lite"/>
    </source>
</evidence>
<keyword evidence="3" id="KW-1185">Reference proteome</keyword>
<dbReference type="Proteomes" id="UP001142325">
    <property type="component" value="Unassembled WGS sequence"/>
</dbReference>
<accession>A0A9W6HRB6</accession>
<proteinExistence type="predicted"/>
<gene>
    <name evidence="2" type="ORF">GCM10017596_04360</name>
</gene>
<dbReference type="EMBL" id="BSET01000001">
    <property type="protein sequence ID" value="GLK00721.1"/>
    <property type="molecule type" value="Genomic_DNA"/>
</dbReference>
<sequence length="69" mass="7290">MAQFQQKPEDQQKPWAGLPAEPYDESGRVDVLPADLLVDPFSLPGSTVASTSVPLVVELPDVGSGPEDA</sequence>
<name>A0A9W6HRB6_9MICO</name>
<evidence type="ECO:0000313" key="3">
    <source>
        <dbReference type="Proteomes" id="UP001142325"/>
    </source>
</evidence>
<reference evidence="2" key="1">
    <citation type="journal article" date="2014" name="Int. J. Syst. Evol. Microbiol.">
        <title>Complete genome sequence of Corynebacterium casei LMG S-19264T (=DSM 44701T), isolated from a smear-ripened cheese.</title>
        <authorList>
            <consortium name="US DOE Joint Genome Institute (JGI-PGF)"/>
            <person name="Walter F."/>
            <person name="Albersmeier A."/>
            <person name="Kalinowski J."/>
            <person name="Ruckert C."/>
        </authorList>
    </citation>
    <scope>NUCLEOTIDE SEQUENCE</scope>
    <source>
        <strain evidence="2">VKM Ac-1958</strain>
    </source>
</reference>
<evidence type="ECO:0000313" key="2">
    <source>
        <dbReference type="EMBL" id="GLK00721.1"/>
    </source>
</evidence>
<dbReference type="AlphaFoldDB" id="A0A9W6HRB6"/>